<dbReference type="Proteomes" id="UP000015453">
    <property type="component" value="Unassembled WGS sequence"/>
</dbReference>
<dbReference type="PANTHER" id="PTHR45933">
    <property type="entry name" value="PROTEIN C2-DOMAIN ABA-RELATED 4"/>
    <property type="match status" value="1"/>
</dbReference>
<keyword evidence="6" id="KW-0479">Metal-binding</keyword>
<evidence type="ECO:0000259" key="12">
    <source>
        <dbReference type="PROSITE" id="PS50004"/>
    </source>
</evidence>
<feature type="non-terminal residue" evidence="13">
    <location>
        <position position="1"/>
    </location>
</feature>
<dbReference type="PROSITE" id="PS50004">
    <property type="entry name" value="C2"/>
    <property type="match status" value="1"/>
</dbReference>
<comment type="caution">
    <text evidence="13">The sequence shown here is derived from an EMBL/GenBank/DDBJ whole genome shotgun (WGS) entry which is preliminary data.</text>
</comment>
<evidence type="ECO:0000256" key="1">
    <source>
        <dbReference type="ARBA" id="ARBA00004123"/>
    </source>
</evidence>
<dbReference type="Gene3D" id="2.60.40.150">
    <property type="entry name" value="C2 domain"/>
    <property type="match status" value="1"/>
</dbReference>
<keyword evidence="7" id="KW-0106">Calcium</keyword>
<dbReference type="GO" id="GO:0008289">
    <property type="term" value="F:lipid binding"/>
    <property type="evidence" value="ECO:0007669"/>
    <property type="project" value="UniProtKB-KW"/>
</dbReference>
<dbReference type="OrthoDB" id="73919at2759"/>
<evidence type="ECO:0000256" key="7">
    <source>
        <dbReference type="ARBA" id="ARBA00022837"/>
    </source>
</evidence>
<dbReference type="Pfam" id="PF00168">
    <property type="entry name" value="C2"/>
    <property type="match status" value="1"/>
</dbReference>
<dbReference type="GO" id="GO:0005886">
    <property type="term" value="C:plasma membrane"/>
    <property type="evidence" value="ECO:0007669"/>
    <property type="project" value="UniProtKB-SubCell"/>
</dbReference>
<evidence type="ECO:0000256" key="8">
    <source>
        <dbReference type="ARBA" id="ARBA00023121"/>
    </source>
</evidence>
<dbReference type="AlphaFoldDB" id="S8CXD4"/>
<accession>S8CXD4</accession>
<comment type="subcellular location">
    <subcellularLocation>
        <location evidence="2">Cell membrane</location>
    </subcellularLocation>
    <subcellularLocation>
        <location evidence="1">Nucleus</location>
    </subcellularLocation>
</comment>
<evidence type="ECO:0000256" key="3">
    <source>
        <dbReference type="ARBA" id="ARBA00022468"/>
    </source>
</evidence>
<comment type="similarity">
    <text evidence="11">Belongs to the plant CAR protein family.</text>
</comment>
<evidence type="ECO:0000256" key="11">
    <source>
        <dbReference type="ARBA" id="ARBA00024037"/>
    </source>
</evidence>
<dbReference type="InterPro" id="IPR035892">
    <property type="entry name" value="C2_domain_sf"/>
</dbReference>
<dbReference type="InterPro" id="IPR044562">
    <property type="entry name" value="CAR1-11"/>
</dbReference>
<sequence length="158" mass="18594">GLLRIHLIRGTNLARRDLTGSDPYVVVRYGDQKLRSRVVKKDLNPEWNEDLTLTIDQHRRRLPVQLEVYDRDRFSRDDKMGDSEFEIEEFLRALKKIQKRDIPNDGSVIAKLKPSEDNCLAEESNIRCENGTIVQHMFLRLRNVECGEIELRLLWIHA</sequence>
<evidence type="ECO:0000256" key="9">
    <source>
        <dbReference type="ARBA" id="ARBA00023136"/>
    </source>
</evidence>
<name>S8CXD4_9LAMI</name>
<dbReference type="GO" id="GO:0005096">
    <property type="term" value="F:GTPase activator activity"/>
    <property type="evidence" value="ECO:0007669"/>
    <property type="project" value="UniProtKB-KW"/>
</dbReference>
<keyword evidence="4" id="KW-1003">Cell membrane</keyword>
<evidence type="ECO:0000313" key="14">
    <source>
        <dbReference type="Proteomes" id="UP000015453"/>
    </source>
</evidence>
<dbReference type="GO" id="GO:0005634">
    <property type="term" value="C:nucleus"/>
    <property type="evidence" value="ECO:0007669"/>
    <property type="project" value="UniProtKB-SubCell"/>
</dbReference>
<dbReference type="PANTHER" id="PTHR45933:SF11">
    <property type="entry name" value="PROTEIN C2-DOMAIN ABA-RELATED 1"/>
    <property type="match status" value="1"/>
</dbReference>
<evidence type="ECO:0000256" key="10">
    <source>
        <dbReference type="ARBA" id="ARBA00023242"/>
    </source>
</evidence>
<keyword evidence="8" id="KW-0446">Lipid-binding</keyword>
<reference evidence="13 14" key="1">
    <citation type="journal article" date="2013" name="BMC Genomics">
        <title>The miniature genome of a carnivorous plant Genlisea aurea contains a low number of genes and short non-coding sequences.</title>
        <authorList>
            <person name="Leushkin E.V."/>
            <person name="Sutormin R.A."/>
            <person name="Nabieva E.R."/>
            <person name="Penin A.A."/>
            <person name="Kondrashov A.S."/>
            <person name="Logacheva M.D."/>
        </authorList>
    </citation>
    <scope>NUCLEOTIDE SEQUENCE [LARGE SCALE GENOMIC DNA]</scope>
</reference>
<evidence type="ECO:0000313" key="13">
    <source>
        <dbReference type="EMBL" id="EPS69666.1"/>
    </source>
</evidence>
<dbReference type="GO" id="GO:0046872">
    <property type="term" value="F:metal ion binding"/>
    <property type="evidence" value="ECO:0007669"/>
    <property type="project" value="UniProtKB-KW"/>
</dbReference>
<keyword evidence="10" id="KW-0539">Nucleus</keyword>
<keyword evidence="3" id="KW-0343">GTPase activation</keyword>
<dbReference type="GO" id="GO:0009738">
    <property type="term" value="P:abscisic acid-activated signaling pathway"/>
    <property type="evidence" value="ECO:0007669"/>
    <property type="project" value="UniProtKB-KW"/>
</dbReference>
<dbReference type="EMBL" id="AUSU01002022">
    <property type="protein sequence ID" value="EPS69666.1"/>
    <property type="molecule type" value="Genomic_DNA"/>
</dbReference>
<evidence type="ECO:0000256" key="4">
    <source>
        <dbReference type="ARBA" id="ARBA00022475"/>
    </source>
</evidence>
<gene>
    <name evidence="13" type="ORF">M569_05100</name>
</gene>
<evidence type="ECO:0000256" key="2">
    <source>
        <dbReference type="ARBA" id="ARBA00004236"/>
    </source>
</evidence>
<dbReference type="SUPFAM" id="SSF49562">
    <property type="entry name" value="C2 domain (Calcium/lipid-binding domain, CaLB)"/>
    <property type="match status" value="1"/>
</dbReference>
<keyword evidence="9" id="KW-0472">Membrane</keyword>
<organism evidence="13 14">
    <name type="scientific">Genlisea aurea</name>
    <dbReference type="NCBI Taxonomy" id="192259"/>
    <lineage>
        <taxon>Eukaryota</taxon>
        <taxon>Viridiplantae</taxon>
        <taxon>Streptophyta</taxon>
        <taxon>Embryophyta</taxon>
        <taxon>Tracheophyta</taxon>
        <taxon>Spermatophyta</taxon>
        <taxon>Magnoliopsida</taxon>
        <taxon>eudicotyledons</taxon>
        <taxon>Gunneridae</taxon>
        <taxon>Pentapetalae</taxon>
        <taxon>asterids</taxon>
        <taxon>lamiids</taxon>
        <taxon>Lamiales</taxon>
        <taxon>Lentibulariaceae</taxon>
        <taxon>Genlisea</taxon>
    </lineage>
</organism>
<keyword evidence="14" id="KW-1185">Reference proteome</keyword>
<proteinExistence type="inferred from homology"/>
<dbReference type="SMART" id="SM00239">
    <property type="entry name" value="C2"/>
    <property type="match status" value="1"/>
</dbReference>
<feature type="domain" description="C2" evidence="12">
    <location>
        <begin position="1"/>
        <end position="101"/>
    </location>
</feature>
<protein>
    <recommendedName>
        <fullName evidence="12">C2 domain-containing protein</fullName>
    </recommendedName>
</protein>
<evidence type="ECO:0000256" key="6">
    <source>
        <dbReference type="ARBA" id="ARBA00022723"/>
    </source>
</evidence>
<evidence type="ECO:0000256" key="5">
    <source>
        <dbReference type="ARBA" id="ARBA00022682"/>
    </source>
</evidence>
<dbReference type="InterPro" id="IPR000008">
    <property type="entry name" value="C2_dom"/>
</dbReference>
<keyword evidence="5" id="KW-0938">Abscisic acid signaling pathway</keyword>